<protein>
    <submittedName>
        <fullName evidence="1">Uncharacterized protein</fullName>
    </submittedName>
</protein>
<comment type="caution">
    <text evidence="1">The sequence shown here is derived from an EMBL/GenBank/DDBJ whole genome shotgun (WGS) entry which is preliminary data.</text>
</comment>
<dbReference type="EMBL" id="VUJU01003204">
    <property type="protein sequence ID" value="KAF0758775.1"/>
    <property type="molecule type" value="Genomic_DNA"/>
</dbReference>
<dbReference type="OrthoDB" id="10662242at2759"/>
<name>A0A6G0YN76_APHCR</name>
<reference evidence="1 2" key="1">
    <citation type="submission" date="2019-08" db="EMBL/GenBank/DDBJ databases">
        <title>Whole genome of Aphis craccivora.</title>
        <authorList>
            <person name="Voronova N.V."/>
            <person name="Shulinski R.S."/>
            <person name="Bandarenka Y.V."/>
            <person name="Zhorov D.G."/>
            <person name="Warner D."/>
        </authorList>
    </citation>
    <scope>NUCLEOTIDE SEQUENCE [LARGE SCALE GENOMIC DNA]</scope>
    <source>
        <strain evidence="1">180601</strain>
        <tissue evidence="1">Whole Body</tissue>
    </source>
</reference>
<dbReference type="AlphaFoldDB" id="A0A6G0YN76"/>
<keyword evidence="2" id="KW-1185">Reference proteome</keyword>
<accession>A0A6G0YN76</accession>
<organism evidence="1 2">
    <name type="scientific">Aphis craccivora</name>
    <name type="common">Cowpea aphid</name>
    <dbReference type="NCBI Taxonomy" id="307492"/>
    <lineage>
        <taxon>Eukaryota</taxon>
        <taxon>Metazoa</taxon>
        <taxon>Ecdysozoa</taxon>
        <taxon>Arthropoda</taxon>
        <taxon>Hexapoda</taxon>
        <taxon>Insecta</taxon>
        <taxon>Pterygota</taxon>
        <taxon>Neoptera</taxon>
        <taxon>Paraneoptera</taxon>
        <taxon>Hemiptera</taxon>
        <taxon>Sternorrhyncha</taxon>
        <taxon>Aphidomorpha</taxon>
        <taxon>Aphidoidea</taxon>
        <taxon>Aphididae</taxon>
        <taxon>Aphidini</taxon>
        <taxon>Aphis</taxon>
        <taxon>Aphis</taxon>
    </lineage>
</organism>
<sequence>MCKTLKTDVNSLDKVDEDLTSHLEKNKKSASEMDDIPFNKIKDAYEKNCEQLLLDLTDSLRIVRGISNFEDFNTTRNKLKNRELKPPKSCNKSFMKCFKISSTERKYKLVGDSLNEHLKKFLIGDINIATDHPSLDTKISYDDLLKFLQNRKGIIKMTEMKSLKDFCIYGHLLQKFFDSYLYLNEESEEKKNKTFAIYLEENLNLSESYARKLRCFKQQLESLFEDSNLAKEWQEQIPT</sequence>
<proteinExistence type="predicted"/>
<evidence type="ECO:0000313" key="1">
    <source>
        <dbReference type="EMBL" id="KAF0758775.1"/>
    </source>
</evidence>
<evidence type="ECO:0000313" key="2">
    <source>
        <dbReference type="Proteomes" id="UP000478052"/>
    </source>
</evidence>
<dbReference type="Proteomes" id="UP000478052">
    <property type="component" value="Unassembled WGS sequence"/>
</dbReference>
<gene>
    <name evidence="1" type="ORF">FWK35_00007206</name>
</gene>